<feature type="region of interest" description="Disordered" evidence="1">
    <location>
        <begin position="121"/>
        <end position="143"/>
    </location>
</feature>
<evidence type="ECO:0000313" key="3">
    <source>
        <dbReference type="Proteomes" id="UP000011115"/>
    </source>
</evidence>
<reference evidence="3" key="1">
    <citation type="journal article" date="2011" name="Nature">
        <title>Genome sequence and analysis of the tuber crop potato.</title>
        <authorList>
            <consortium name="The Potato Genome Sequencing Consortium"/>
        </authorList>
    </citation>
    <scope>NUCLEOTIDE SEQUENCE [LARGE SCALE GENOMIC DNA]</scope>
    <source>
        <strain evidence="3">cv. DM1-3 516 R44</strain>
    </source>
</reference>
<name>M1DZ91_SOLTU</name>
<sequence>MVVYLSAQMSKFLFGVSDLVKTECRNVMLLGDMDISRLMNHAQKVEGDKLRKMDKDNRKARTGNYEYSQQKSGGGNPLTFQQPSTFPVPSLASAQFPGLIGSEREGCFGCGKSGHRLKDFPSAKQGQRGNMAQSTTSVVPAGRPTQQGVLSGTGGGQCNKKVYALQVH</sequence>
<evidence type="ECO:0000313" key="2">
    <source>
        <dbReference type="EnsemblPlants" id="PGSC0003DMT400096789"/>
    </source>
</evidence>
<organism evidence="2 3">
    <name type="scientific">Solanum tuberosum</name>
    <name type="common">Potato</name>
    <dbReference type="NCBI Taxonomy" id="4113"/>
    <lineage>
        <taxon>Eukaryota</taxon>
        <taxon>Viridiplantae</taxon>
        <taxon>Streptophyta</taxon>
        <taxon>Embryophyta</taxon>
        <taxon>Tracheophyta</taxon>
        <taxon>Spermatophyta</taxon>
        <taxon>Magnoliopsida</taxon>
        <taxon>eudicotyledons</taxon>
        <taxon>Gunneridae</taxon>
        <taxon>Pentapetalae</taxon>
        <taxon>asterids</taxon>
        <taxon>lamiids</taxon>
        <taxon>Solanales</taxon>
        <taxon>Solanaceae</taxon>
        <taxon>Solanoideae</taxon>
        <taxon>Solaneae</taxon>
        <taxon>Solanum</taxon>
    </lineage>
</organism>
<dbReference type="EnsemblPlants" id="PGSC0003DMT400096789">
    <property type="protein sequence ID" value="PGSC0003DMT400096789"/>
    <property type="gene ID" value="PGSC0003DMG400046360"/>
</dbReference>
<dbReference type="Proteomes" id="UP000011115">
    <property type="component" value="Unassembled WGS sequence"/>
</dbReference>
<feature type="region of interest" description="Disordered" evidence="1">
    <location>
        <begin position="51"/>
        <end position="84"/>
    </location>
</feature>
<feature type="compositionally biased region" description="Polar residues" evidence="1">
    <location>
        <begin position="124"/>
        <end position="143"/>
    </location>
</feature>
<accession>M1DZ91</accession>
<reference evidence="2" key="2">
    <citation type="submission" date="2015-06" db="UniProtKB">
        <authorList>
            <consortium name="EnsemblPlants"/>
        </authorList>
    </citation>
    <scope>IDENTIFICATION</scope>
    <source>
        <strain evidence="2">DM1-3 516 R44</strain>
    </source>
</reference>
<dbReference type="Gramene" id="PGSC0003DMT400096789">
    <property type="protein sequence ID" value="PGSC0003DMT400096789"/>
    <property type="gene ID" value="PGSC0003DMG400046360"/>
</dbReference>
<proteinExistence type="predicted"/>
<evidence type="ECO:0000256" key="1">
    <source>
        <dbReference type="SAM" id="MobiDB-lite"/>
    </source>
</evidence>
<keyword evidence="3" id="KW-1185">Reference proteome</keyword>
<dbReference type="AlphaFoldDB" id="M1DZ91"/>
<dbReference type="InParanoid" id="M1DZ91"/>
<dbReference type="PaxDb" id="4113-PGSC0003DMT400096789"/>
<dbReference type="HOGENOM" id="CLU_043741_0_0_1"/>
<protein>
    <submittedName>
        <fullName evidence="2">Retrotransposon gag protein</fullName>
    </submittedName>
</protein>